<dbReference type="EMBL" id="SSOD01000015">
    <property type="protein sequence ID" value="THF58639.1"/>
    <property type="molecule type" value="Genomic_DNA"/>
</dbReference>
<dbReference type="SUPFAM" id="SSF55073">
    <property type="entry name" value="Nucleotide cyclase"/>
    <property type="match status" value="1"/>
</dbReference>
<proteinExistence type="predicted"/>
<evidence type="ECO:0000313" key="4">
    <source>
        <dbReference type="Proteomes" id="UP000307956"/>
    </source>
</evidence>
<protein>
    <submittedName>
        <fullName evidence="3">Diguanylate cyclase</fullName>
    </submittedName>
</protein>
<dbReference type="InterPro" id="IPR000014">
    <property type="entry name" value="PAS"/>
</dbReference>
<keyword evidence="4" id="KW-1185">Reference proteome</keyword>
<dbReference type="NCBIfam" id="TIGR00254">
    <property type="entry name" value="GGDEF"/>
    <property type="match status" value="1"/>
</dbReference>
<evidence type="ECO:0000259" key="2">
    <source>
        <dbReference type="PROSITE" id="PS50887"/>
    </source>
</evidence>
<dbReference type="PROSITE" id="PS50887">
    <property type="entry name" value="GGDEF"/>
    <property type="match status" value="1"/>
</dbReference>
<dbReference type="GO" id="GO:0003824">
    <property type="term" value="F:catalytic activity"/>
    <property type="evidence" value="ECO:0007669"/>
    <property type="project" value="UniProtKB-ARBA"/>
</dbReference>
<feature type="domain" description="GGDEF" evidence="2">
    <location>
        <begin position="301"/>
        <end position="432"/>
    </location>
</feature>
<sequence length="436" mass="47857">MTELPFDALCRTARALFDVSAASICMQGSGIHWIDLAGDVNRPEWDFAAAFEGCPGWEAPVLVVGDTLASADYSSLPYVAGSPGVRFIAGISFGSAEIGRLALFDTRARILAPDKMRLLQDLAEMAGQCCRLARTARDAAKRESLFRLLAEASTDTIVRGDLNGKRLYVSPSVQELLGYAPEELLGQQAIDITHPDDKPAFGALMREIRDGHRKNARIELRQRHKSGSWIWMEAAIRLTHDPFTGEPDGYVTSVREIGRRKELEARLEHLASHDQLTGLPNRTFFERYLARLAERIRKTNQRFTIFYMDLDGFKLVNDQLGHQAGDAVLREAAARFRSLVRAGDVVARLGGDEFAALLEMDGSEAACLAERLIASLTKPFRYEETEISIGLSIGIACLAEIGQPPAVLLSCADQALYAAKAAGKNTFCFFDESAAA</sequence>
<dbReference type="AlphaFoldDB" id="A0A4S4AHA8"/>
<dbReference type="RefSeq" id="WP_136386153.1">
    <property type="nucleotide sequence ID" value="NZ_SSOD01000015.1"/>
</dbReference>
<dbReference type="Proteomes" id="UP000307956">
    <property type="component" value="Unassembled WGS sequence"/>
</dbReference>
<dbReference type="Gene3D" id="3.30.450.20">
    <property type="entry name" value="PAS domain"/>
    <property type="match status" value="1"/>
</dbReference>
<gene>
    <name evidence="3" type="ORF">E6O51_16755</name>
</gene>
<dbReference type="PROSITE" id="PS50112">
    <property type="entry name" value="PAS"/>
    <property type="match status" value="1"/>
</dbReference>
<organism evidence="3 4">
    <name type="scientific">Pseudothauera rhizosphaerae</name>
    <dbReference type="NCBI Taxonomy" id="2565932"/>
    <lineage>
        <taxon>Bacteria</taxon>
        <taxon>Pseudomonadati</taxon>
        <taxon>Pseudomonadota</taxon>
        <taxon>Betaproteobacteria</taxon>
        <taxon>Rhodocyclales</taxon>
        <taxon>Zoogloeaceae</taxon>
        <taxon>Pseudothauera</taxon>
    </lineage>
</organism>
<evidence type="ECO:0000259" key="1">
    <source>
        <dbReference type="PROSITE" id="PS50112"/>
    </source>
</evidence>
<dbReference type="OrthoDB" id="9813903at2"/>
<dbReference type="Pfam" id="PF08447">
    <property type="entry name" value="PAS_3"/>
    <property type="match status" value="1"/>
</dbReference>
<dbReference type="SMART" id="SM00086">
    <property type="entry name" value="PAC"/>
    <property type="match status" value="1"/>
</dbReference>
<dbReference type="SMART" id="SM00267">
    <property type="entry name" value="GGDEF"/>
    <property type="match status" value="1"/>
</dbReference>
<dbReference type="Pfam" id="PF00990">
    <property type="entry name" value="GGDEF"/>
    <property type="match status" value="1"/>
</dbReference>
<reference evidence="3 4" key="1">
    <citation type="submission" date="2019-04" db="EMBL/GenBank/DDBJ databases">
        <title>Azoarcus rhizosphaerae sp. nov. isolated from rhizosphere of Ficus religiosa.</title>
        <authorList>
            <person name="Lin S.-Y."/>
            <person name="Hameed A."/>
            <person name="Hsu Y.-H."/>
            <person name="Young C.-C."/>
        </authorList>
    </citation>
    <scope>NUCLEOTIDE SEQUENCE [LARGE SCALE GENOMIC DNA]</scope>
    <source>
        <strain evidence="3 4">CC-YHH848</strain>
    </source>
</reference>
<dbReference type="Gene3D" id="3.30.70.270">
    <property type="match status" value="1"/>
</dbReference>
<evidence type="ECO:0000313" key="3">
    <source>
        <dbReference type="EMBL" id="THF58639.1"/>
    </source>
</evidence>
<comment type="caution">
    <text evidence="3">The sequence shown here is derived from an EMBL/GenBank/DDBJ whole genome shotgun (WGS) entry which is preliminary data.</text>
</comment>
<dbReference type="InterPro" id="IPR029787">
    <property type="entry name" value="Nucleotide_cyclase"/>
</dbReference>
<dbReference type="SUPFAM" id="SSF55781">
    <property type="entry name" value="GAF domain-like"/>
    <property type="match status" value="1"/>
</dbReference>
<feature type="domain" description="PAS" evidence="1">
    <location>
        <begin position="142"/>
        <end position="212"/>
    </location>
</feature>
<dbReference type="InterPro" id="IPR052163">
    <property type="entry name" value="DGC-Regulatory_Protein"/>
</dbReference>
<dbReference type="InterPro" id="IPR000160">
    <property type="entry name" value="GGDEF_dom"/>
</dbReference>
<dbReference type="InterPro" id="IPR001610">
    <property type="entry name" value="PAC"/>
</dbReference>
<dbReference type="SUPFAM" id="SSF55785">
    <property type="entry name" value="PYP-like sensor domain (PAS domain)"/>
    <property type="match status" value="1"/>
</dbReference>
<dbReference type="PANTHER" id="PTHR46663">
    <property type="entry name" value="DIGUANYLATE CYCLASE DGCT-RELATED"/>
    <property type="match status" value="1"/>
</dbReference>
<dbReference type="CDD" id="cd00130">
    <property type="entry name" value="PAS"/>
    <property type="match status" value="1"/>
</dbReference>
<accession>A0A4S4AHA8</accession>
<dbReference type="NCBIfam" id="TIGR00229">
    <property type="entry name" value="sensory_box"/>
    <property type="match status" value="1"/>
</dbReference>
<dbReference type="SMART" id="SM00091">
    <property type="entry name" value="PAS"/>
    <property type="match status" value="1"/>
</dbReference>
<dbReference type="CDD" id="cd01949">
    <property type="entry name" value="GGDEF"/>
    <property type="match status" value="1"/>
</dbReference>
<dbReference type="InterPro" id="IPR013655">
    <property type="entry name" value="PAS_fold_3"/>
</dbReference>
<dbReference type="InterPro" id="IPR035965">
    <property type="entry name" value="PAS-like_dom_sf"/>
</dbReference>
<dbReference type="InterPro" id="IPR043128">
    <property type="entry name" value="Rev_trsase/Diguanyl_cyclase"/>
</dbReference>
<name>A0A4S4AHA8_9RHOO</name>
<dbReference type="FunFam" id="3.30.70.270:FF:000001">
    <property type="entry name" value="Diguanylate cyclase domain protein"/>
    <property type="match status" value="1"/>
</dbReference>
<dbReference type="PANTHER" id="PTHR46663:SF3">
    <property type="entry name" value="SLL0267 PROTEIN"/>
    <property type="match status" value="1"/>
</dbReference>